<accession>A0ABZ0IQ01</accession>
<name>A0ABZ0IQ01_9BACT</name>
<dbReference type="Proteomes" id="UP001302349">
    <property type="component" value="Chromosome"/>
</dbReference>
<dbReference type="EMBL" id="CP136051">
    <property type="protein sequence ID" value="WOK07128.1"/>
    <property type="molecule type" value="Genomic_DNA"/>
</dbReference>
<keyword evidence="1" id="KW-0676">Redox-active center</keyword>
<reference evidence="4 5" key="1">
    <citation type="journal article" date="2023" name="Microbiol. Resour. Announc.">
        <title>Complete Genome Sequence of Imperialibacter roseus strain P4T.</title>
        <authorList>
            <person name="Tizabi D.R."/>
            <person name="Bachvaroff T."/>
            <person name="Hill R.T."/>
        </authorList>
    </citation>
    <scope>NUCLEOTIDE SEQUENCE [LARGE SCALE GENOMIC DNA]</scope>
    <source>
        <strain evidence="4 5">P4T</strain>
    </source>
</reference>
<evidence type="ECO:0000256" key="1">
    <source>
        <dbReference type="ARBA" id="ARBA00023284"/>
    </source>
</evidence>
<keyword evidence="2" id="KW-0732">Signal</keyword>
<evidence type="ECO:0000313" key="4">
    <source>
        <dbReference type="EMBL" id="WOK07128.1"/>
    </source>
</evidence>
<dbReference type="SUPFAM" id="SSF52833">
    <property type="entry name" value="Thioredoxin-like"/>
    <property type="match status" value="1"/>
</dbReference>
<dbReference type="Pfam" id="PF03190">
    <property type="entry name" value="Thioredox_DsbH"/>
    <property type="match status" value="1"/>
</dbReference>
<dbReference type="RefSeq" id="WP_317489815.1">
    <property type="nucleotide sequence ID" value="NZ_CP136051.1"/>
</dbReference>
<protein>
    <submittedName>
        <fullName evidence="4">DUF255 domain-containing protein</fullName>
    </submittedName>
</protein>
<feature type="signal peptide" evidence="2">
    <location>
        <begin position="1"/>
        <end position="22"/>
    </location>
</feature>
<evidence type="ECO:0000259" key="3">
    <source>
        <dbReference type="Pfam" id="PF03190"/>
    </source>
</evidence>
<dbReference type="PROSITE" id="PS00194">
    <property type="entry name" value="THIOREDOXIN_1"/>
    <property type="match status" value="1"/>
</dbReference>
<dbReference type="InterPro" id="IPR004879">
    <property type="entry name" value="Ssp411-like_TRX"/>
</dbReference>
<dbReference type="InterPro" id="IPR017937">
    <property type="entry name" value="Thioredoxin_CS"/>
</dbReference>
<organism evidence="4 5">
    <name type="scientific">Imperialibacter roseus</name>
    <dbReference type="NCBI Taxonomy" id="1324217"/>
    <lineage>
        <taxon>Bacteria</taxon>
        <taxon>Pseudomonadati</taxon>
        <taxon>Bacteroidota</taxon>
        <taxon>Cytophagia</taxon>
        <taxon>Cytophagales</taxon>
        <taxon>Flammeovirgaceae</taxon>
        <taxon>Imperialibacter</taxon>
    </lineage>
</organism>
<evidence type="ECO:0000256" key="2">
    <source>
        <dbReference type="SAM" id="SignalP"/>
    </source>
</evidence>
<feature type="chain" id="PRO_5046763126" evidence="2">
    <location>
        <begin position="23"/>
        <end position="182"/>
    </location>
</feature>
<sequence length="182" mass="20992">MSFRIKTSVVLLALFVAFASFNMPERKTEEGGIKWMTFEEAVAANKVAPKKIFIDLYTDWCGWCKVMDKKTFSVEAISSYVNANYYAVKFNAEQKEDVIFDGHTFKFVASGRNGYHELAATLTQGKLSYPMGVFMDEEMRILTLLPGFQEAKFFDTVIKYFGENSHKKVSWEEWQKSYQSNL</sequence>
<gene>
    <name evidence="4" type="ORF">RT717_00650</name>
</gene>
<evidence type="ECO:0000313" key="5">
    <source>
        <dbReference type="Proteomes" id="UP001302349"/>
    </source>
</evidence>
<dbReference type="InterPro" id="IPR036249">
    <property type="entry name" value="Thioredoxin-like_sf"/>
</dbReference>
<feature type="domain" description="Spermatogenesis-associated protein 20-like TRX" evidence="3">
    <location>
        <begin position="29"/>
        <end position="125"/>
    </location>
</feature>
<keyword evidence="5" id="KW-1185">Reference proteome</keyword>
<dbReference type="Gene3D" id="3.40.30.10">
    <property type="entry name" value="Glutaredoxin"/>
    <property type="match status" value="1"/>
</dbReference>
<proteinExistence type="predicted"/>